<dbReference type="Pfam" id="PF00892">
    <property type="entry name" value="EamA"/>
    <property type="match status" value="2"/>
</dbReference>
<dbReference type="SUPFAM" id="SSF103481">
    <property type="entry name" value="Multidrug resistance efflux transporter EmrE"/>
    <property type="match status" value="2"/>
</dbReference>
<dbReference type="InterPro" id="IPR000620">
    <property type="entry name" value="EamA_dom"/>
</dbReference>
<dbReference type="PANTHER" id="PTHR32322">
    <property type="entry name" value="INNER MEMBRANE TRANSPORTER"/>
    <property type="match status" value="1"/>
</dbReference>
<evidence type="ECO:0000259" key="6">
    <source>
        <dbReference type="Pfam" id="PF00892"/>
    </source>
</evidence>
<dbReference type="OrthoDB" id="17861at2157"/>
<evidence type="ECO:0000256" key="2">
    <source>
        <dbReference type="ARBA" id="ARBA00022692"/>
    </source>
</evidence>
<feature type="transmembrane region" description="Helical" evidence="5">
    <location>
        <begin position="208"/>
        <end position="234"/>
    </location>
</feature>
<protein>
    <submittedName>
        <fullName evidence="7">Permease of the drug/metabolite transporter (DMT) superfamily</fullName>
    </submittedName>
</protein>
<evidence type="ECO:0000256" key="4">
    <source>
        <dbReference type="ARBA" id="ARBA00023136"/>
    </source>
</evidence>
<feature type="transmembrane region" description="Helical" evidence="5">
    <location>
        <begin position="91"/>
        <end position="113"/>
    </location>
</feature>
<organism evidence="7 8">
    <name type="scientific">Halomicrobium zhouii</name>
    <dbReference type="NCBI Taxonomy" id="767519"/>
    <lineage>
        <taxon>Archaea</taxon>
        <taxon>Methanobacteriati</taxon>
        <taxon>Methanobacteriota</taxon>
        <taxon>Stenosarchaea group</taxon>
        <taxon>Halobacteria</taxon>
        <taxon>Halobacteriales</taxon>
        <taxon>Haloarculaceae</taxon>
        <taxon>Halomicrobium</taxon>
    </lineage>
</organism>
<evidence type="ECO:0000256" key="1">
    <source>
        <dbReference type="ARBA" id="ARBA00004141"/>
    </source>
</evidence>
<dbReference type="GO" id="GO:0016020">
    <property type="term" value="C:membrane"/>
    <property type="evidence" value="ECO:0007669"/>
    <property type="project" value="UniProtKB-SubCell"/>
</dbReference>
<dbReference type="Proteomes" id="UP000199062">
    <property type="component" value="Unassembled WGS sequence"/>
</dbReference>
<keyword evidence="4 5" id="KW-0472">Membrane</keyword>
<feature type="transmembrane region" description="Helical" evidence="5">
    <location>
        <begin position="271"/>
        <end position="287"/>
    </location>
</feature>
<dbReference type="STRING" id="767519.SAMN05216559_2263"/>
<feature type="transmembrane region" description="Helical" evidence="5">
    <location>
        <begin position="33"/>
        <end position="54"/>
    </location>
</feature>
<feature type="domain" description="EamA" evidence="6">
    <location>
        <begin position="153"/>
        <end position="287"/>
    </location>
</feature>
<dbReference type="AlphaFoldDB" id="A0A1I6L962"/>
<keyword evidence="2 5" id="KW-0812">Transmembrane</keyword>
<feature type="transmembrane region" description="Helical" evidence="5">
    <location>
        <begin position="66"/>
        <end position="85"/>
    </location>
</feature>
<feature type="transmembrane region" description="Helical" evidence="5">
    <location>
        <begin position="151"/>
        <end position="171"/>
    </location>
</feature>
<proteinExistence type="predicted"/>
<dbReference type="RefSeq" id="WP_089816636.1">
    <property type="nucleotide sequence ID" value="NZ_FOZK01000002.1"/>
</dbReference>
<comment type="subcellular location">
    <subcellularLocation>
        <location evidence="1">Membrane</location>
        <topology evidence="1">Multi-pass membrane protein</topology>
    </subcellularLocation>
</comment>
<sequence>MSRATTTALFLLLGLLWGGSFVAIEVGLADFPPVLFASFRFYVAGAVILGYAAVSTDHWRPRRNDEWLVAGIAGVLLIGGTHAFLYLGVPYISGAVAAIVISFSPVLTAVFASVLLDDRFTGVGVVGFACALVGIGLISQPDPSNLLSADVVGVGLVFASAVFWALGAVLTRPFRTEMPVQSLQAWAMVIGAPLLHATSIARGESMAAIAWTPVAVGTLAYLGLVAGAVAFLIYFELLDRLGAAEINLIGYLEPVAATGLSYLLLGSLIDLPIVAGFIAIFVGFALIKRDAIREVVLSVAGADDA</sequence>
<evidence type="ECO:0000256" key="5">
    <source>
        <dbReference type="SAM" id="Phobius"/>
    </source>
</evidence>
<evidence type="ECO:0000313" key="8">
    <source>
        <dbReference type="Proteomes" id="UP000199062"/>
    </source>
</evidence>
<dbReference type="InterPro" id="IPR037185">
    <property type="entry name" value="EmrE-like"/>
</dbReference>
<dbReference type="InterPro" id="IPR050638">
    <property type="entry name" value="AA-Vitamin_Transporters"/>
</dbReference>
<dbReference type="Gene3D" id="1.10.3730.20">
    <property type="match status" value="1"/>
</dbReference>
<dbReference type="PANTHER" id="PTHR32322:SF2">
    <property type="entry name" value="EAMA DOMAIN-CONTAINING PROTEIN"/>
    <property type="match status" value="1"/>
</dbReference>
<feature type="transmembrane region" description="Helical" evidence="5">
    <location>
        <begin position="120"/>
        <end position="139"/>
    </location>
</feature>
<feature type="domain" description="EamA" evidence="6">
    <location>
        <begin position="9"/>
        <end position="139"/>
    </location>
</feature>
<evidence type="ECO:0000256" key="3">
    <source>
        <dbReference type="ARBA" id="ARBA00022989"/>
    </source>
</evidence>
<dbReference type="EMBL" id="FOZK01000002">
    <property type="protein sequence ID" value="SFR99800.1"/>
    <property type="molecule type" value="Genomic_DNA"/>
</dbReference>
<gene>
    <name evidence="7" type="ORF">SAMN05216559_2263</name>
</gene>
<accession>A0A1I6L962</accession>
<name>A0A1I6L962_9EURY</name>
<evidence type="ECO:0000313" key="7">
    <source>
        <dbReference type="EMBL" id="SFR99800.1"/>
    </source>
</evidence>
<keyword evidence="3 5" id="KW-1133">Transmembrane helix</keyword>
<keyword evidence="8" id="KW-1185">Reference proteome</keyword>
<reference evidence="7 8" key="1">
    <citation type="submission" date="2016-10" db="EMBL/GenBank/DDBJ databases">
        <authorList>
            <person name="de Groot N.N."/>
        </authorList>
    </citation>
    <scope>NUCLEOTIDE SEQUENCE [LARGE SCALE GENOMIC DNA]</scope>
    <source>
        <strain evidence="7 8">CGMCC 1.10457</strain>
    </source>
</reference>